<dbReference type="EMBL" id="UYSG01011104">
    <property type="protein sequence ID" value="VDL60907.1"/>
    <property type="molecule type" value="Genomic_DNA"/>
</dbReference>
<dbReference type="InterPro" id="IPR000998">
    <property type="entry name" value="MAM_dom"/>
</dbReference>
<dbReference type="Proteomes" id="UP000274504">
    <property type="component" value="Unassembled WGS sequence"/>
</dbReference>
<dbReference type="OrthoDB" id="6284087at2759"/>
<evidence type="ECO:0000313" key="4">
    <source>
        <dbReference type="WBParaSite" id="HDID_0000859101-mRNA-1"/>
    </source>
</evidence>
<dbReference type="GO" id="GO:0016020">
    <property type="term" value="C:membrane"/>
    <property type="evidence" value="ECO:0007669"/>
    <property type="project" value="InterPro"/>
</dbReference>
<proteinExistence type="predicted"/>
<evidence type="ECO:0000313" key="3">
    <source>
        <dbReference type="Proteomes" id="UP000274504"/>
    </source>
</evidence>
<evidence type="ECO:0000313" key="2">
    <source>
        <dbReference type="EMBL" id="VDL60907.1"/>
    </source>
</evidence>
<dbReference type="InterPro" id="IPR013320">
    <property type="entry name" value="ConA-like_dom_sf"/>
</dbReference>
<dbReference type="Gene3D" id="2.60.120.200">
    <property type="match status" value="1"/>
</dbReference>
<sequence>MVNKVRKSSKALLWSLSIRETTRMRRITIITSKSNLRTQKITVYGLPKPFYVWTFNENMGNWVNDLSNWNQKWRLVEGALCLENFQAEPQTGMNDLPWFELLPKTRGKTEKNTKAPLWSPPIPKAAGMRCITMEYNIQVDSELGESYNLIPKPFFIWTFNENMGNWANDASNWNQRWKLNDGVICLENTLVEPQIGLNELPWFPTKSKKEDKVSKSSKKPLWSPPIPETTGMRCITLDYSIQVDSEEMENYSLAVLQQQDGCNSSKCLLHENLPKPFYVWTFNENMGKWTNDPANWNQKWELVDGAICLKNIPTEPEVADDDLPWLAMKSKKENKVPKSAKAPLWSPPIPDTAGMHCITIDYNILVDLDESKTYELLPKPFYVWTFNENMGKWANDASNWNQKWEIIDGAICLKNIPAEPETEENIPWFAVEPKEEDSTPRNSKAPLWSPPIRKSTGMRCITMDYKVYVDSDELEGYSLTVLQQQDGIPSNSVSVFMIVDVSSVFHVWAFNNDLEYWTNDDEIGNQKWFPTPSLQSVCLSAKPPSSFLNDPRKPAWMAEEEELIKTPTSTKARLRSPKIPGKVNMQCLAIIYGIFPGSDDVDDAFIPGPSLSILERRDRCLNLLFFPETWFPSRLYPPKLLLTWSFTEDLEDWTNDGDNWLIKWKSTKINKENMICLSAKAPQRNRQSLLLTEVDIFTKTGIQARLLSPLIPARLNMRCLSLTYSFDSGSDREISGSFSLDASPIKCGFENGTLCGWTNDPNNWFATWNIAPDSILSEFRPPKSPLDCNFDGSSNWMPDPRDSSAKWQIENDTMCLRPVILPSTSLAFMSSNPSARVWSSDIPFVLNIRCLRFDYFLSPIDEISLSVQLHSSGTNEALWNTSGLSIRHQIWNTARVDLIQGKSSLNDFKSACLALEFF</sequence>
<evidence type="ECO:0000259" key="1">
    <source>
        <dbReference type="PROSITE" id="PS50060"/>
    </source>
</evidence>
<name>A0A158QFA8_HYMDI</name>
<dbReference type="PROSITE" id="PS50060">
    <property type="entry name" value="MAM_2"/>
    <property type="match status" value="1"/>
</dbReference>
<organism evidence="4">
    <name type="scientific">Hymenolepis diminuta</name>
    <name type="common">Rat tapeworm</name>
    <dbReference type="NCBI Taxonomy" id="6216"/>
    <lineage>
        <taxon>Eukaryota</taxon>
        <taxon>Metazoa</taxon>
        <taxon>Spiralia</taxon>
        <taxon>Lophotrochozoa</taxon>
        <taxon>Platyhelminthes</taxon>
        <taxon>Cestoda</taxon>
        <taxon>Eucestoda</taxon>
        <taxon>Cyclophyllidea</taxon>
        <taxon>Hymenolepididae</taxon>
        <taxon>Hymenolepis</taxon>
    </lineage>
</organism>
<gene>
    <name evidence="2" type="ORF">HDID_LOCUS8589</name>
</gene>
<protein>
    <submittedName>
        <fullName evidence="4">MAM domain-containing protein</fullName>
    </submittedName>
</protein>
<dbReference type="STRING" id="6216.A0A158QFA8"/>
<reference evidence="4" key="1">
    <citation type="submission" date="2016-04" db="UniProtKB">
        <authorList>
            <consortium name="WormBaseParasite"/>
        </authorList>
    </citation>
    <scope>IDENTIFICATION</scope>
</reference>
<dbReference type="SUPFAM" id="SSF49899">
    <property type="entry name" value="Concanavalin A-like lectins/glucanases"/>
    <property type="match status" value="1"/>
</dbReference>
<dbReference type="WBParaSite" id="HDID_0000859101-mRNA-1">
    <property type="protein sequence ID" value="HDID_0000859101-mRNA-1"/>
    <property type="gene ID" value="HDID_0000859101"/>
</dbReference>
<dbReference type="AlphaFoldDB" id="A0A158QFA8"/>
<feature type="domain" description="MAM" evidence="1">
    <location>
        <begin position="745"/>
        <end position="909"/>
    </location>
</feature>
<reference evidence="2 3" key="2">
    <citation type="submission" date="2018-11" db="EMBL/GenBank/DDBJ databases">
        <authorList>
            <consortium name="Pathogen Informatics"/>
        </authorList>
    </citation>
    <scope>NUCLEOTIDE SEQUENCE [LARGE SCALE GENOMIC DNA]</scope>
</reference>
<accession>A0A158QFA8</accession>